<dbReference type="RefSeq" id="XP_011298556.1">
    <property type="nucleotide sequence ID" value="XM_011300254.1"/>
</dbReference>
<keyword evidence="1" id="KW-1133">Transmembrane helix</keyword>
<dbReference type="Proteomes" id="UP000694866">
    <property type="component" value="Unplaced"/>
</dbReference>
<evidence type="ECO:0000256" key="1">
    <source>
        <dbReference type="SAM" id="Phobius"/>
    </source>
</evidence>
<keyword evidence="1" id="KW-0812">Transmembrane</keyword>
<dbReference type="GeneID" id="105263804"/>
<sequence length="379" mass="43050">MSNGCKYGGHRFLQGATRIGIVRTSPTRRTLGRRRIVSRRRDSWLVAITQGSDEEIQPLMINDDGDHYMEYKHYHSALKPVIMRGVAMHLAEWQAHLFSIFMRVCIVSAVFIALTFVTIILFAGDRNPRCRISRNVGIEEYPNVYCIKHASHAWTQDELCAIESSARQFPDLNVYMVNLQRRTSQTPNPSVNTSLMPNFSAIEDAVSALTERYANIRNIDIVASTLFKKSILGKVYEKFDERLLEIAVKSQLLWNYAGIALNPLQVNRIKYLKDYLCKSNELCKPLKSAAISSDGSLQVSPVPCHAFFEAIIKKLADGSHDERKIVDESYKTFCAEPEKCITVEILSNLSRNISHRFTCPVIFPADVHRSKMNVTTTSR</sequence>
<keyword evidence="1" id="KW-0472">Membrane</keyword>
<organism evidence="2 3">
    <name type="scientific">Fopius arisanus</name>
    <dbReference type="NCBI Taxonomy" id="64838"/>
    <lineage>
        <taxon>Eukaryota</taxon>
        <taxon>Metazoa</taxon>
        <taxon>Ecdysozoa</taxon>
        <taxon>Arthropoda</taxon>
        <taxon>Hexapoda</taxon>
        <taxon>Insecta</taxon>
        <taxon>Pterygota</taxon>
        <taxon>Neoptera</taxon>
        <taxon>Endopterygota</taxon>
        <taxon>Hymenoptera</taxon>
        <taxon>Apocrita</taxon>
        <taxon>Ichneumonoidea</taxon>
        <taxon>Braconidae</taxon>
        <taxon>Opiinae</taxon>
        <taxon>Fopius</taxon>
    </lineage>
</organism>
<evidence type="ECO:0000313" key="3">
    <source>
        <dbReference type="RefSeq" id="XP_011298556.1"/>
    </source>
</evidence>
<keyword evidence="2" id="KW-1185">Reference proteome</keyword>
<feature type="transmembrane region" description="Helical" evidence="1">
    <location>
        <begin position="100"/>
        <end position="124"/>
    </location>
</feature>
<reference evidence="3" key="1">
    <citation type="submission" date="2025-08" db="UniProtKB">
        <authorList>
            <consortium name="RefSeq"/>
        </authorList>
    </citation>
    <scope>IDENTIFICATION</scope>
    <source>
        <strain evidence="3">USDA-PBARC FA_bdor</strain>
        <tissue evidence="3">Whole organism</tissue>
    </source>
</reference>
<proteinExistence type="predicted"/>
<dbReference type="OrthoDB" id="7700731at2759"/>
<accession>A0A9R1TUC4</accession>
<dbReference type="KEGG" id="fas:105263804"/>
<name>A0A9R1TUC4_9HYME</name>
<dbReference type="AlphaFoldDB" id="A0A9R1TUC4"/>
<protein>
    <submittedName>
        <fullName evidence="3">Uncharacterized protein isoform X1</fullName>
    </submittedName>
</protein>
<gene>
    <name evidence="3" type="primary">LOC105263804</name>
</gene>
<evidence type="ECO:0000313" key="2">
    <source>
        <dbReference type="Proteomes" id="UP000694866"/>
    </source>
</evidence>